<keyword evidence="2" id="KW-1185">Reference proteome</keyword>
<protein>
    <submittedName>
        <fullName evidence="1">Uncharacterized protein</fullName>
    </submittedName>
</protein>
<name>A0A6A3A358_HIBSY</name>
<dbReference type="EMBL" id="VEPZ02001044">
    <property type="protein sequence ID" value="KAE8698483.1"/>
    <property type="molecule type" value="Genomic_DNA"/>
</dbReference>
<dbReference type="Proteomes" id="UP000436088">
    <property type="component" value="Unassembled WGS sequence"/>
</dbReference>
<evidence type="ECO:0000313" key="1">
    <source>
        <dbReference type="EMBL" id="KAE8698483.1"/>
    </source>
</evidence>
<dbReference type="PANTHER" id="PTHR31984:SF12">
    <property type="entry name" value="THIOREDOXIN DOMAIN-CONTAINING PROTEIN"/>
    <property type="match status" value="1"/>
</dbReference>
<organism evidence="1 2">
    <name type="scientific">Hibiscus syriacus</name>
    <name type="common">Rose of Sharon</name>
    <dbReference type="NCBI Taxonomy" id="106335"/>
    <lineage>
        <taxon>Eukaryota</taxon>
        <taxon>Viridiplantae</taxon>
        <taxon>Streptophyta</taxon>
        <taxon>Embryophyta</taxon>
        <taxon>Tracheophyta</taxon>
        <taxon>Spermatophyta</taxon>
        <taxon>Magnoliopsida</taxon>
        <taxon>eudicotyledons</taxon>
        <taxon>Gunneridae</taxon>
        <taxon>Pentapetalae</taxon>
        <taxon>rosids</taxon>
        <taxon>malvids</taxon>
        <taxon>Malvales</taxon>
        <taxon>Malvaceae</taxon>
        <taxon>Malvoideae</taxon>
        <taxon>Hibiscus</taxon>
    </lineage>
</organism>
<reference evidence="1" key="1">
    <citation type="submission" date="2019-09" db="EMBL/GenBank/DDBJ databases">
        <title>Draft genome information of white flower Hibiscus syriacus.</title>
        <authorList>
            <person name="Kim Y.-M."/>
        </authorList>
    </citation>
    <scope>NUCLEOTIDE SEQUENCE [LARGE SCALE GENOMIC DNA]</scope>
    <source>
        <strain evidence="1">YM2019G1</strain>
    </source>
</reference>
<sequence>MDCALNDCSLFLKSANQREVYPALVLFPPETETALSYNGDISVTNIIIAQHGSNSHRLYGDKGISLTSTEGVGKNQDSPGVAVHEEDETAKYTSHEVILKNQNPKRVSEYNGGQSRSHISVVRIKPHLRWWLVQSLLPPINLSRWDALDQLGEGIESLKEAPLSFGVPVLKRAAMPFIALTRTVSKTQYVEVSPGIYFLDQFATEIGEGAWTLSNDGKSLDWPLN</sequence>
<comment type="caution">
    <text evidence="1">The sequence shown here is derived from an EMBL/GenBank/DDBJ whole genome shotgun (WGS) entry which is preliminary data.</text>
</comment>
<dbReference type="AlphaFoldDB" id="A0A6A3A358"/>
<proteinExistence type="predicted"/>
<gene>
    <name evidence="1" type="ORF">F3Y22_tig00110597pilonHSYRG00286</name>
</gene>
<evidence type="ECO:0000313" key="2">
    <source>
        <dbReference type="Proteomes" id="UP000436088"/>
    </source>
</evidence>
<dbReference type="InterPro" id="IPR003774">
    <property type="entry name" value="AlgH-like"/>
</dbReference>
<dbReference type="PANTHER" id="PTHR31984">
    <property type="entry name" value="TRANSPORTER, PUTATIVE (DUF179)-RELATED"/>
    <property type="match status" value="1"/>
</dbReference>
<accession>A0A6A3A358</accession>